<organism evidence="2 3">
    <name type="scientific">Candidatus Opimibacter skivensis</name>
    <dbReference type="NCBI Taxonomy" id="2982028"/>
    <lineage>
        <taxon>Bacteria</taxon>
        <taxon>Pseudomonadati</taxon>
        <taxon>Bacteroidota</taxon>
        <taxon>Saprospiria</taxon>
        <taxon>Saprospirales</taxon>
        <taxon>Saprospiraceae</taxon>
        <taxon>Candidatus Opimibacter</taxon>
    </lineage>
</organism>
<protein>
    <recommendedName>
        <fullName evidence="1">Peptidase MA-like domain-containing protein</fullName>
    </recommendedName>
</protein>
<dbReference type="Proteomes" id="UP000808337">
    <property type="component" value="Unassembled WGS sequence"/>
</dbReference>
<gene>
    <name evidence="2" type="ORF">IPP15_00710</name>
</gene>
<feature type="domain" description="Peptidase MA-like" evidence="1">
    <location>
        <begin position="136"/>
        <end position="258"/>
    </location>
</feature>
<accession>A0A9D7SPN9</accession>
<reference evidence="2 3" key="1">
    <citation type="submission" date="2020-10" db="EMBL/GenBank/DDBJ databases">
        <title>Connecting structure to function with the recovery of over 1000 high-quality activated sludge metagenome-assembled genomes encoding full-length rRNA genes using long-read sequencing.</title>
        <authorList>
            <person name="Singleton C.M."/>
            <person name="Petriglieri F."/>
            <person name="Kristensen J.M."/>
            <person name="Kirkegaard R.H."/>
            <person name="Michaelsen T.Y."/>
            <person name="Andersen M.H."/>
            <person name="Karst S.M."/>
            <person name="Dueholm M.S."/>
            <person name="Nielsen P.H."/>
            <person name="Albertsen M."/>
        </authorList>
    </citation>
    <scope>NUCLEOTIDE SEQUENCE [LARGE SCALE GENOMIC DNA]</scope>
    <source>
        <strain evidence="2">Ribe_18-Q3-R11-54_MAXAC.273</strain>
    </source>
</reference>
<evidence type="ECO:0000313" key="2">
    <source>
        <dbReference type="EMBL" id="MBK9980940.1"/>
    </source>
</evidence>
<evidence type="ECO:0000259" key="1">
    <source>
        <dbReference type="Pfam" id="PF13485"/>
    </source>
</evidence>
<comment type="caution">
    <text evidence="2">The sequence shown here is derived from an EMBL/GenBank/DDBJ whole genome shotgun (WGS) entry which is preliminary data.</text>
</comment>
<dbReference type="InterPro" id="IPR039568">
    <property type="entry name" value="Peptidase_MA-like_dom"/>
</dbReference>
<dbReference type="Pfam" id="PF13485">
    <property type="entry name" value="Peptidase_MA_2"/>
    <property type="match status" value="1"/>
</dbReference>
<proteinExistence type="predicted"/>
<dbReference type="AlphaFoldDB" id="A0A9D7SPN9"/>
<evidence type="ECO:0000313" key="3">
    <source>
        <dbReference type="Proteomes" id="UP000808337"/>
    </source>
</evidence>
<dbReference type="EMBL" id="JADKGY010000001">
    <property type="protein sequence ID" value="MBK9980940.1"/>
    <property type="molecule type" value="Genomic_DNA"/>
</dbReference>
<name>A0A9D7SPN9_9BACT</name>
<sequence length="276" mass="32288">MRPYILSLFLSITTCAHCFSQQSVFRPPSSYALSFIGNDSIPLYSVNYKSFRIYFKDSSYTAMHLDNIERDLDMAYDRILNVLNISDYNYGIYLLAVDSKEEMQKIMGYKIKGGAAQGHDLVFFVYNPEIRPQFKHEIFHLISFETWGQTKYRLLDEGGATYTDNFCFYDNPMYSINAYYLQQKKLFPLSSLIHDFDQKAKENDIIAYIESAGFFKYLYEKYGEEKMKSLWIQGFEAFDSIYGFPVEQLETDWLHFIKTVPIPVDFDINKLSEGCG</sequence>